<dbReference type="EMBL" id="RJKE01000001">
    <property type="protein sequence ID" value="ROO88029.1"/>
    <property type="molecule type" value="Genomic_DNA"/>
</dbReference>
<gene>
    <name evidence="1" type="ORF">EDD29_5682</name>
</gene>
<dbReference type="OrthoDB" id="9985073at2"/>
<comment type="caution">
    <text evidence="1">The sequence shown here is derived from an EMBL/GenBank/DDBJ whole genome shotgun (WGS) entry which is preliminary data.</text>
</comment>
<sequence>MAGDAEHDPLADEADLLTIKEARARVVDEIRETERLLETSAGPRRESLNRRLEALKRADARFTRTDGGA</sequence>
<reference evidence="1 2" key="1">
    <citation type="submission" date="2018-11" db="EMBL/GenBank/DDBJ databases">
        <title>Sequencing the genomes of 1000 actinobacteria strains.</title>
        <authorList>
            <person name="Klenk H.-P."/>
        </authorList>
    </citation>
    <scope>NUCLEOTIDE SEQUENCE [LARGE SCALE GENOMIC DNA]</scope>
    <source>
        <strain evidence="1 2">DSM 44254</strain>
    </source>
</reference>
<dbReference type="RefSeq" id="WP_123667245.1">
    <property type="nucleotide sequence ID" value="NZ_RJKE01000001.1"/>
</dbReference>
<evidence type="ECO:0000313" key="1">
    <source>
        <dbReference type="EMBL" id="ROO88029.1"/>
    </source>
</evidence>
<name>A0A3N1D3E5_9ACTN</name>
<proteinExistence type="predicted"/>
<keyword evidence="2" id="KW-1185">Reference proteome</keyword>
<dbReference type="AlphaFoldDB" id="A0A3N1D3E5"/>
<protein>
    <submittedName>
        <fullName evidence="1">Uncharacterized protein</fullName>
    </submittedName>
</protein>
<dbReference type="Proteomes" id="UP000272400">
    <property type="component" value="Unassembled WGS sequence"/>
</dbReference>
<accession>A0A3N1D3E5</accession>
<organism evidence="1 2">
    <name type="scientific">Actinocorallia herbida</name>
    <dbReference type="NCBI Taxonomy" id="58109"/>
    <lineage>
        <taxon>Bacteria</taxon>
        <taxon>Bacillati</taxon>
        <taxon>Actinomycetota</taxon>
        <taxon>Actinomycetes</taxon>
        <taxon>Streptosporangiales</taxon>
        <taxon>Thermomonosporaceae</taxon>
        <taxon>Actinocorallia</taxon>
    </lineage>
</organism>
<evidence type="ECO:0000313" key="2">
    <source>
        <dbReference type="Proteomes" id="UP000272400"/>
    </source>
</evidence>